<dbReference type="EMBL" id="CAVMBE010000036">
    <property type="protein sequence ID" value="CAK4030412.1"/>
    <property type="molecule type" value="Genomic_DNA"/>
</dbReference>
<feature type="region of interest" description="Disordered" evidence="1">
    <location>
        <begin position="540"/>
        <end position="576"/>
    </location>
</feature>
<evidence type="ECO:0000313" key="3">
    <source>
        <dbReference type="EMBL" id="CAK4030412.1"/>
    </source>
</evidence>
<proteinExistence type="predicted"/>
<feature type="compositionally biased region" description="Polar residues" evidence="1">
    <location>
        <begin position="540"/>
        <end position="559"/>
    </location>
</feature>
<evidence type="ECO:0000313" key="4">
    <source>
        <dbReference type="Proteomes" id="UP001296104"/>
    </source>
</evidence>
<dbReference type="InterPro" id="IPR000719">
    <property type="entry name" value="Prot_kinase_dom"/>
</dbReference>
<dbReference type="InterPro" id="IPR011009">
    <property type="entry name" value="Kinase-like_dom_sf"/>
</dbReference>
<sequence length="830" mass="94102">MSYVSGASQPDHSQALQELLQWIERRSISSYDIETGAVDSGRVFMPNTSVENYFQEHNCKRTKDLLAAVYPDEDAPPARDIAETCPRIFCILTLISKTKYIRFFTKRNTLLDNRLPFEARPKDFPTSPSDPSFFENFKKHQWRFCAPDLEGRSGRRFDDEEILPISELKKAGGGGSATVYKATIHTEHDRLRKAAGNCYALKTFRPGEDDFQREVDAFDKITGQGMRTTENIIEFCGAFEYRETLNIVLEYAEGGTLEQYSQTNQPPSDGKSIIDFWEAIFGLCHALHRIHESHLPPGVAGRRLVLQGSGTRTYGAPECYAESSRTSDRQNIVKRSIDIWSLGGIYSETAVWVVSGYTAIEEYRHARKRATDQLLTNFRDGDAFHDGSRRLPIVDQQHDYLRPDMHPDDFLTGHALFVIGKEMLHSSPASRPSAEQLVSKAEDVVKEARKLLNEKTSRDSFSGQPSSLQGSPSEDRFSPSAARPHLAQDPEYPERPGLYSTPRHTNNFPSHHVLANSVQPRAGPSVGHHDQEGFAPQVNESITYPNGASNHTINGQSNLPFRPAPPGIVTQRNEEPPKCTVGEAWEWYHDTKYGKDVKLPHDGLTWELEGRDHVFIIDDSRSMQPYWREVERLAQLLAFITKRMDRDGLELYFLTSERGYKCSSSSRLARYIRDRAPDKMTNLNSRLAADLRSYREQIDRIRSQTRTRRTSLFGRPGLVQRSIYVFTDGVWESGEDEQGQEAIFLTANKLAETGLERKQIGIQFIRFGESEVGRQRLEALDNLNETHNLAKDIVDTEPANGNVWKMLLGAINPKFDNDPRRVSSPTMYGG</sequence>
<keyword evidence="3" id="KW-0418">Kinase</keyword>
<feature type="compositionally biased region" description="Low complexity" evidence="1">
    <location>
        <begin position="460"/>
        <end position="472"/>
    </location>
</feature>
<dbReference type="AlphaFoldDB" id="A0AAI9EBK5"/>
<name>A0AAI9EBK5_9PEZI</name>
<reference evidence="3" key="1">
    <citation type="submission" date="2023-11" db="EMBL/GenBank/DDBJ databases">
        <authorList>
            <person name="Alioto T."/>
            <person name="Alioto T."/>
            <person name="Gomez Garrido J."/>
        </authorList>
    </citation>
    <scope>NUCLEOTIDE SEQUENCE</scope>
</reference>
<dbReference type="GO" id="GO:0005524">
    <property type="term" value="F:ATP binding"/>
    <property type="evidence" value="ECO:0007669"/>
    <property type="project" value="InterPro"/>
</dbReference>
<feature type="domain" description="Protein kinase" evidence="2">
    <location>
        <begin position="165"/>
        <end position="445"/>
    </location>
</feature>
<protein>
    <submittedName>
        <fullName evidence="3">SPS1, Serine threonine kinase</fullName>
    </submittedName>
</protein>
<dbReference type="SUPFAM" id="SSF56112">
    <property type="entry name" value="Protein kinase-like (PK-like)"/>
    <property type="match status" value="1"/>
</dbReference>
<dbReference type="Gene3D" id="1.10.510.10">
    <property type="entry name" value="Transferase(Phosphotransferase) domain 1"/>
    <property type="match status" value="2"/>
</dbReference>
<organism evidence="3 4">
    <name type="scientific">Lecanosticta acicola</name>
    <dbReference type="NCBI Taxonomy" id="111012"/>
    <lineage>
        <taxon>Eukaryota</taxon>
        <taxon>Fungi</taxon>
        <taxon>Dikarya</taxon>
        <taxon>Ascomycota</taxon>
        <taxon>Pezizomycotina</taxon>
        <taxon>Dothideomycetes</taxon>
        <taxon>Dothideomycetidae</taxon>
        <taxon>Mycosphaerellales</taxon>
        <taxon>Mycosphaerellaceae</taxon>
        <taxon>Lecanosticta</taxon>
    </lineage>
</organism>
<dbReference type="PANTHER" id="PTHR34706:SF1">
    <property type="entry name" value="VWFA DOMAIN-CONTAINING PROTEIN"/>
    <property type="match status" value="1"/>
</dbReference>
<dbReference type="Proteomes" id="UP001296104">
    <property type="component" value="Unassembled WGS sequence"/>
</dbReference>
<keyword evidence="4" id="KW-1185">Reference proteome</keyword>
<accession>A0AAI9EBK5</accession>
<dbReference type="GO" id="GO:0004672">
    <property type="term" value="F:protein kinase activity"/>
    <property type="evidence" value="ECO:0007669"/>
    <property type="project" value="InterPro"/>
</dbReference>
<dbReference type="InterPro" id="IPR036465">
    <property type="entry name" value="vWFA_dom_sf"/>
</dbReference>
<keyword evidence="3" id="KW-0808">Transferase</keyword>
<gene>
    <name evidence="3" type="ORF">LECACI_7A005570</name>
</gene>
<evidence type="ECO:0000259" key="2">
    <source>
        <dbReference type="PROSITE" id="PS50011"/>
    </source>
</evidence>
<feature type="region of interest" description="Disordered" evidence="1">
    <location>
        <begin position="453"/>
        <end position="511"/>
    </location>
</feature>
<evidence type="ECO:0000256" key="1">
    <source>
        <dbReference type="SAM" id="MobiDB-lite"/>
    </source>
</evidence>
<dbReference type="SUPFAM" id="SSF53300">
    <property type="entry name" value="vWA-like"/>
    <property type="match status" value="1"/>
</dbReference>
<comment type="caution">
    <text evidence="3">The sequence shown here is derived from an EMBL/GenBank/DDBJ whole genome shotgun (WGS) entry which is preliminary data.</text>
</comment>
<dbReference type="SMART" id="SM00220">
    <property type="entry name" value="S_TKc"/>
    <property type="match status" value="1"/>
</dbReference>
<dbReference type="PANTHER" id="PTHR34706">
    <property type="entry name" value="SLR1338 PROTEIN"/>
    <property type="match status" value="1"/>
</dbReference>
<dbReference type="PROSITE" id="PS50011">
    <property type="entry name" value="PROTEIN_KINASE_DOM"/>
    <property type="match status" value="1"/>
</dbReference>